<dbReference type="PROSITE" id="PS51918">
    <property type="entry name" value="RADICAL_SAM"/>
    <property type="match status" value="1"/>
</dbReference>
<dbReference type="PANTHER" id="PTHR22976:SF2">
    <property type="entry name" value="BIOTIN SYNTHASE, MITOCHONDRIAL"/>
    <property type="match status" value="1"/>
</dbReference>
<dbReference type="Proteomes" id="UP000464912">
    <property type="component" value="Chromosome"/>
</dbReference>
<comment type="cofactor">
    <cofactor evidence="14">
        <name>[2Fe-2S] cluster</name>
        <dbReference type="ChEBI" id="CHEBI:190135"/>
    </cofactor>
    <text evidence="14">Binds 1 [2Fe-2S] cluster. The cluster is coordinated with 3 cysteines and 1 arginine.</text>
</comment>
<evidence type="ECO:0000256" key="1">
    <source>
        <dbReference type="ARBA" id="ARBA00004942"/>
    </source>
</evidence>
<dbReference type="InterPro" id="IPR006638">
    <property type="entry name" value="Elp3/MiaA/NifB-like_rSAM"/>
</dbReference>
<dbReference type="InterPro" id="IPR007197">
    <property type="entry name" value="rSAM"/>
</dbReference>
<feature type="binding site" evidence="13 14">
    <location>
        <position position="126"/>
    </location>
    <ligand>
        <name>[2Fe-2S] cluster</name>
        <dbReference type="ChEBI" id="CHEBI:190135"/>
    </ligand>
</feature>
<sequence length="325" mass="35865">MTKVWQFSEAEELFHLPFLDLLYSAQRVHRENFPHNQVQLSMLLSVKTGGCPENCSYCPQSAHYKTGLEKEPVMKVEKVLEAAERAVELGATRFCIGAAWRGPRGKDLDIVCKMISGIKKLGLETCASLGLLSLEQAVSLKAAGLDFYNHNIDTSQEYYSKIITTRSFGDRIETLKNVAKAGLKICSGGILGMGESNEDRIKMLVELSHLSFPPESIPINKLIPIPGTPLEGKNAVDPLDFVRIIALARIMFPKSYVRLSAGRESMSDELQALCFIAGANSVFYGEKLLTSANSDPQRDEKLFFKLGLLREKSKTAVDCAINSGL</sequence>
<comment type="catalytic activity">
    <reaction evidence="12 13">
        <text>(4R,5S)-dethiobiotin + (sulfur carrier)-SH + 2 reduced [2Fe-2S]-[ferredoxin] + 2 S-adenosyl-L-methionine = (sulfur carrier)-H + biotin + 2 5'-deoxyadenosine + 2 L-methionine + 2 oxidized [2Fe-2S]-[ferredoxin]</text>
        <dbReference type="Rhea" id="RHEA:22060"/>
        <dbReference type="Rhea" id="RHEA-COMP:10000"/>
        <dbReference type="Rhea" id="RHEA-COMP:10001"/>
        <dbReference type="Rhea" id="RHEA-COMP:14737"/>
        <dbReference type="Rhea" id="RHEA-COMP:14739"/>
        <dbReference type="ChEBI" id="CHEBI:17319"/>
        <dbReference type="ChEBI" id="CHEBI:29917"/>
        <dbReference type="ChEBI" id="CHEBI:33737"/>
        <dbReference type="ChEBI" id="CHEBI:33738"/>
        <dbReference type="ChEBI" id="CHEBI:57586"/>
        <dbReference type="ChEBI" id="CHEBI:57844"/>
        <dbReference type="ChEBI" id="CHEBI:59789"/>
        <dbReference type="ChEBI" id="CHEBI:64428"/>
        <dbReference type="ChEBI" id="CHEBI:149473"/>
        <dbReference type="EC" id="2.8.1.6"/>
    </reaction>
</comment>
<comment type="pathway">
    <text evidence="1 13">Cofactor biosynthesis; biotin biosynthesis; biotin from 7,8-diaminononanoate: step 2/2.</text>
</comment>
<dbReference type="GO" id="GO:0051537">
    <property type="term" value="F:2 iron, 2 sulfur cluster binding"/>
    <property type="evidence" value="ECO:0007669"/>
    <property type="project" value="UniProtKB-KW"/>
</dbReference>
<dbReference type="UniPathway" id="UPA00078">
    <property type="reaction ID" value="UER00162"/>
</dbReference>
<evidence type="ECO:0000256" key="8">
    <source>
        <dbReference type="ARBA" id="ARBA00022723"/>
    </source>
</evidence>
<dbReference type="AlphaFoldDB" id="A0A6P1GAP9"/>
<dbReference type="InterPro" id="IPR058240">
    <property type="entry name" value="rSAM_sf"/>
</dbReference>
<dbReference type="SFLD" id="SFLDG01278">
    <property type="entry name" value="biotin_synthase_like"/>
    <property type="match status" value="1"/>
</dbReference>
<keyword evidence="5 13" id="KW-0808">Transferase</keyword>
<dbReference type="SFLD" id="SFLDS00029">
    <property type="entry name" value="Radical_SAM"/>
    <property type="match status" value="1"/>
</dbReference>
<feature type="binding site" evidence="13 14">
    <location>
        <position position="186"/>
    </location>
    <ligand>
        <name>[2Fe-2S] cluster</name>
        <dbReference type="ChEBI" id="CHEBI:190135"/>
    </ligand>
</feature>
<evidence type="ECO:0000313" key="16">
    <source>
        <dbReference type="EMBL" id="QHD65577.1"/>
    </source>
</evidence>
<dbReference type="InterPro" id="IPR002684">
    <property type="entry name" value="Biotin_synth/BioAB"/>
</dbReference>
<evidence type="ECO:0000256" key="13">
    <source>
        <dbReference type="HAMAP-Rule" id="MF_01694"/>
    </source>
</evidence>
<dbReference type="SFLD" id="SFLDF00272">
    <property type="entry name" value="biotin_synthase"/>
    <property type="match status" value="1"/>
</dbReference>
<evidence type="ECO:0000256" key="5">
    <source>
        <dbReference type="ARBA" id="ARBA00022679"/>
    </source>
</evidence>
<evidence type="ECO:0000259" key="15">
    <source>
        <dbReference type="PROSITE" id="PS51918"/>
    </source>
</evidence>
<dbReference type="PIRSF" id="PIRSF001619">
    <property type="entry name" value="Biotin_synth"/>
    <property type="match status" value="1"/>
</dbReference>
<dbReference type="InterPro" id="IPR024177">
    <property type="entry name" value="Biotin_synthase"/>
</dbReference>
<comment type="subunit">
    <text evidence="13">Homodimer.</text>
</comment>
<reference evidence="16 17" key="2">
    <citation type="journal article" date="2020" name="MBio">
        <title>Isolation and Molecular Analysis of a Novel Neorickettsia Species That Causes Potomac Horse Fever.</title>
        <authorList>
            <person name="Teymournejad O."/>
            <person name="Lin M."/>
            <person name="Bekebrede H."/>
            <person name="Kamr A."/>
            <person name="Toribio R.E."/>
            <person name="Arroyo L.G."/>
            <person name="Baird J.D."/>
            <person name="Rikihisa Y."/>
        </authorList>
    </citation>
    <scope>NUCLEOTIDE SEQUENCE [LARGE SCALE GENOMIC DNA]</scope>
    <source>
        <strain evidence="16 17">Fin17</strain>
    </source>
</reference>
<evidence type="ECO:0000256" key="4">
    <source>
        <dbReference type="ARBA" id="ARBA00022485"/>
    </source>
</evidence>
<dbReference type="NCBIfam" id="TIGR00433">
    <property type="entry name" value="bioB"/>
    <property type="match status" value="1"/>
</dbReference>
<dbReference type="Pfam" id="PF06968">
    <property type="entry name" value="BATS"/>
    <property type="match status" value="1"/>
</dbReference>
<keyword evidence="9 13" id="KW-0093">Biotin biosynthesis</keyword>
<protein>
    <recommendedName>
        <fullName evidence="3 13">Biotin synthase</fullName>
        <ecNumber evidence="3 13">2.8.1.6</ecNumber>
    </recommendedName>
</protein>
<keyword evidence="6 13" id="KW-0949">S-adenosyl-L-methionine</keyword>
<dbReference type="EMBL" id="CP047224">
    <property type="protein sequence ID" value="QHD65577.1"/>
    <property type="molecule type" value="Genomic_DNA"/>
</dbReference>
<evidence type="ECO:0000256" key="11">
    <source>
        <dbReference type="ARBA" id="ARBA00023014"/>
    </source>
</evidence>
<dbReference type="KEGG" id="nef:GP480_02460"/>
<evidence type="ECO:0000256" key="10">
    <source>
        <dbReference type="ARBA" id="ARBA00023004"/>
    </source>
</evidence>
<feature type="binding site" evidence="13 14">
    <location>
        <position position="258"/>
    </location>
    <ligand>
        <name>[2Fe-2S] cluster</name>
        <dbReference type="ChEBI" id="CHEBI:190135"/>
    </ligand>
</feature>
<evidence type="ECO:0000256" key="12">
    <source>
        <dbReference type="ARBA" id="ARBA00051157"/>
    </source>
</evidence>
<dbReference type="GO" id="GO:0051539">
    <property type="term" value="F:4 iron, 4 sulfur cluster binding"/>
    <property type="evidence" value="ECO:0007669"/>
    <property type="project" value="UniProtKB-KW"/>
</dbReference>
<comment type="cofactor">
    <cofactor evidence="13 14">
        <name>[4Fe-4S] cluster</name>
        <dbReference type="ChEBI" id="CHEBI:49883"/>
    </cofactor>
    <text evidence="13 14">Binds 1 [4Fe-4S] cluster. The cluster is coordinated with 3 cysteines and an exchangeable S-adenosyl-L-methionine.</text>
</comment>
<dbReference type="EC" id="2.8.1.6" evidence="3 13"/>
<accession>A0A6P1GAP9</accession>
<evidence type="ECO:0000313" key="17">
    <source>
        <dbReference type="Proteomes" id="UP000464912"/>
    </source>
</evidence>
<gene>
    <name evidence="13 16" type="primary">bioB</name>
    <name evidence="16" type="ORF">GP480_02460</name>
</gene>
<feature type="binding site" evidence="13 14">
    <location>
        <position position="58"/>
    </location>
    <ligand>
        <name>[4Fe-4S] cluster</name>
        <dbReference type="ChEBI" id="CHEBI:49883"/>
        <note>4Fe-4S-S-AdoMet</note>
    </ligand>
</feature>
<dbReference type="PANTHER" id="PTHR22976">
    <property type="entry name" value="BIOTIN SYNTHASE"/>
    <property type="match status" value="1"/>
</dbReference>
<dbReference type="SMART" id="SM00729">
    <property type="entry name" value="Elp3"/>
    <property type="match status" value="1"/>
</dbReference>
<evidence type="ECO:0000256" key="2">
    <source>
        <dbReference type="ARBA" id="ARBA00010765"/>
    </source>
</evidence>
<comment type="function">
    <text evidence="13">Catalyzes the conversion of dethiobiotin (DTB) to biotin by the insertion of a sulfur atom into dethiobiotin via a radical-based mechanism.</text>
</comment>
<keyword evidence="10 13" id="KW-0408">Iron</keyword>
<evidence type="ECO:0000256" key="3">
    <source>
        <dbReference type="ARBA" id="ARBA00012236"/>
    </source>
</evidence>
<keyword evidence="11 13" id="KW-0411">Iron-sulfur</keyword>
<reference evidence="16 17" key="1">
    <citation type="journal article" date="2020" name="MBio">
        <title>Erratum for Teymournejad et al., 'Isolation and Molecular Analysis of a Novel Neorickettsia Species That Causes Potomac Horse Fever'.</title>
        <authorList>
            <person name="Teymournejad O."/>
            <person name="Lin M."/>
            <person name="Bekebrede H."/>
            <person name="Kamr A."/>
            <person name="Toribio R.E."/>
            <person name="Arroyo L.G."/>
            <person name="Baird J.D."/>
            <person name="Rikihisa Y."/>
        </authorList>
    </citation>
    <scope>NUCLEOTIDE SEQUENCE [LARGE SCALE GENOMIC DNA]</scope>
    <source>
        <strain evidence="16 17">Fin17</strain>
    </source>
</reference>
<dbReference type="Pfam" id="PF04055">
    <property type="entry name" value="Radical_SAM"/>
    <property type="match status" value="1"/>
</dbReference>
<dbReference type="SFLD" id="SFLDG01060">
    <property type="entry name" value="BATS_domain_containing"/>
    <property type="match status" value="1"/>
</dbReference>
<keyword evidence="7 13" id="KW-0001">2Fe-2S</keyword>
<keyword evidence="17" id="KW-1185">Reference proteome</keyword>
<comment type="cofactor">
    <cofactor evidence="13">
        <name>[2Fe-2S] cluster</name>
        <dbReference type="ChEBI" id="CHEBI:190135"/>
    </cofactor>
    <text evidence="13">Binds 1 [2Fe-2S] cluster. The cluster is coordinated with 3 cysteines and 1 arginine.</text>
</comment>
<feature type="binding site" evidence="13 14">
    <location>
        <position position="51"/>
    </location>
    <ligand>
        <name>[4Fe-4S] cluster</name>
        <dbReference type="ChEBI" id="CHEBI:49883"/>
        <note>4Fe-4S-S-AdoMet</note>
    </ligand>
</feature>
<comment type="similarity">
    <text evidence="2 13">Belongs to the radical SAM superfamily. Biotin synthase family.</text>
</comment>
<feature type="binding site" evidence="13 14">
    <location>
        <position position="55"/>
    </location>
    <ligand>
        <name>[4Fe-4S] cluster</name>
        <dbReference type="ChEBI" id="CHEBI:49883"/>
        <note>4Fe-4S-S-AdoMet</note>
    </ligand>
</feature>
<dbReference type="CDD" id="cd01335">
    <property type="entry name" value="Radical_SAM"/>
    <property type="match status" value="1"/>
</dbReference>
<dbReference type="Gene3D" id="3.20.20.70">
    <property type="entry name" value="Aldolase class I"/>
    <property type="match status" value="1"/>
</dbReference>
<dbReference type="InterPro" id="IPR010722">
    <property type="entry name" value="BATS_dom"/>
</dbReference>
<dbReference type="SUPFAM" id="SSF102114">
    <property type="entry name" value="Radical SAM enzymes"/>
    <property type="match status" value="1"/>
</dbReference>
<keyword evidence="8 13" id="KW-0479">Metal-binding</keyword>
<evidence type="ECO:0000256" key="14">
    <source>
        <dbReference type="PIRSR" id="PIRSR001619-1"/>
    </source>
</evidence>
<keyword evidence="4 13" id="KW-0004">4Fe-4S</keyword>
<proteinExistence type="inferred from homology"/>
<feature type="domain" description="Radical SAM core" evidence="15">
    <location>
        <begin position="36"/>
        <end position="254"/>
    </location>
</feature>
<dbReference type="GO" id="GO:0004076">
    <property type="term" value="F:biotin synthase activity"/>
    <property type="evidence" value="ECO:0007669"/>
    <property type="project" value="UniProtKB-UniRule"/>
</dbReference>
<dbReference type="GO" id="GO:0009102">
    <property type="term" value="P:biotin biosynthetic process"/>
    <property type="evidence" value="ECO:0007669"/>
    <property type="project" value="UniProtKB-UniRule"/>
</dbReference>
<dbReference type="HAMAP" id="MF_01694">
    <property type="entry name" value="BioB"/>
    <property type="match status" value="1"/>
</dbReference>
<organism evidence="16 17">
    <name type="scientific">Neorickettsia findlayensis</name>
    <dbReference type="NCBI Taxonomy" id="2686014"/>
    <lineage>
        <taxon>Bacteria</taxon>
        <taxon>Pseudomonadati</taxon>
        <taxon>Pseudomonadota</taxon>
        <taxon>Alphaproteobacteria</taxon>
        <taxon>Rickettsiales</taxon>
        <taxon>Anaplasmataceae</taxon>
        <taxon>Neorickettsia</taxon>
    </lineage>
</organism>
<dbReference type="GO" id="GO:0005506">
    <property type="term" value="F:iron ion binding"/>
    <property type="evidence" value="ECO:0007669"/>
    <property type="project" value="UniProtKB-UniRule"/>
</dbReference>
<name>A0A6P1GAP9_9RICK</name>
<dbReference type="SMART" id="SM00876">
    <property type="entry name" value="BATS"/>
    <property type="match status" value="1"/>
</dbReference>
<evidence type="ECO:0000256" key="9">
    <source>
        <dbReference type="ARBA" id="ARBA00022756"/>
    </source>
</evidence>
<evidence type="ECO:0000256" key="7">
    <source>
        <dbReference type="ARBA" id="ARBA00022714"/>
    </source>
</evidence>
<feature type="binding site" evidence="13 14">
    <location>
        <position position="95"/>
    </location>
    <ligand>
        <name>[2Fe-2S] cluster</name>
        <dbReference type="ChEBI" id="CHEBI:190135"/>
    </ligand>
</feature>
<evidence type="ECO:0000256" key="6">
    <source>
        <dbReference type="ARBA" id="ARBA00022691"/>
    </source>
</evidence>
<dbReference type="InterPro" id="IPR013785">
    <property type="entry name" value="Aldolase_TIM"/>
</dbReference>